<protein>
    <submittedName>
        <fullName evidence="1">Uncharacterized protein</fullName>
    </submittedName>
</protein>
<dbReference type="Proteomes" id="UP001552521">
    <property type="component" value="Unassembled WGS sequence"/>
</dbReference>
<dbReference type="EMBL" id="JBFAQK010000026">
    <property type="protein sequence ID" value="MEV4683032.1"/>
    <property type="molecule type" value="Genomic_DNA"/>
</dbReference>
<evidence type="ECO:0000313" key="1">
    <source>
        <dbReference type="EMBL" id="MEV4683032.1"/>
    </source>
</evidence>
<comment type="caution">
    <text evidence="1">The sequence shown here is derived from an EMBL/GenBank/DDBJ whole genome shotgun (WGS) entry which is preliminary data.</text>
</comment>
<name>A0ABV3HXG7_9ACTN</name>
<accession>A0ABV3HXG7</accession>
<dbReference type="RefSeq" id="WP_364595887.1">
    <property type="nucleotide sequence ID" value="NZ_JBFAQK010000026.1"/>
</dbReference>
<gene>
    <name evidence="1" type="ORF">AB0K36_19840</name>
</gene>
<keyword evidence="2" id="KW-1185">Reference proteome</keyword>
<sequence length="108" mass="11293">MGVFEGDVTVVAGDAEYAARAVLRSWTGQPEDAAPDAVPGTSEDVAAALPADWNGTLEVADDEVVEGIMDADAPRLRLPDGRVGDFTVAHRYIGTAHLMIEGSGQPPF</sequence>
<evidence type="ECO:0000313" key="2">
    <source>
        <dbReference type="Proteomes" id="UP001552521"/>
    </source>
</evidence>
<organism evidence="1 2">
    <name type="scientific">Streptomyces kurssanovii</name>
    <dbReference type="NCBI Taxonomy" id="67312"/>
    <lineage>
        <taxon>Bacteria</taxon>
        <taxon>Bacillati</taxon>
        <taxon>Actinomycetota</taxon>
        <taxon>Actinomycetes</taxon>
        <taxon>Kitasatosporales</taxon>
        <taxon>Streptomycetaceae</taxon>
        <taxon>Streptomyces</taxon>
    </lineage>
</organism>
<proteinExistence type="predicted"/>
<reference evidence="1 2" key="1">
    <citation type="submission" date="2024-06" db="EMBL/GenBank/DDBJ databases">
        <title>The Natural Products Discovery Center: Release of the First 8490 Sequenced Strains for Exploring Actinobacteria Biosynthetic Diversity.</title>
        <authorList>
            <person name="Kalkreuter E."/>
            <person name="Kautsar S.A."/>
            <person name="Yang D."/>
            <person name="Bader C.D."/>
            <person name="Teijaro C.N."/>
            <person name="Fluegel L."/>
            <person name="Davis C.M."/>
            <person name="Simpson J.R."/>
            <person name="Lauterbach L."/>
            <person name="Steele A.D."/>
            <person name="Gui C."/>
            <person name="Meng S."/>
            <person name="Li G."/>
            <person name="Viehrig K."/>
            <person name="Ye F."/>
            <person name="Su P."/>
            <person name="Kiefer A.F."/>
            <person name="Nichols A."/>
            <person name="Cepeda A.J."/>
            <person name="Yan W."/>
            <person name="Fan B."/>
            <person name="Jiang Y."/>
            <person name="Adhikari A."/>
            <person name="Zheng C.-J."/>
            <person name="Schuster L."/>
            <person name="Cowan T.M."/>
            <person name="Smanski M.J."/>
            <person name="Chevrette M.G."/>
            <person name="De Carvalho L.P.S."/>
            <person name="Shen B."/>
        </authorList>
    </citation>
    <scope>NUCLEOTIDE SEQUENCE [LARGE SCALE GENOMIC DNA]</scope>
    <source>
        <strain evidence="1 2">NPDC049344</strain>
    </source>
</reference>